<dbReference type="InterPro" id="IPR045048">
    <property type="entry name" value="FBXO31/39"/>
</dbReference>
<protein>
    <recommendedName>
        <fullName evidence="4">F-box domain-containing protein</fullName>
    </recommendedName>
</protein>
<evidence type="ECO:0000256" key="2">
    <source>
        <dbReference type="ARBA" id="ARBA00022786"/>
    </source>
</evidence>
<dbReference type="UniPathway" id="UPA00143"/>
<proteinExistence type="predicted"/>
<sequence length="631" mass="70524">MSRAATVVRRVEEYIFDGTQCNGSCRDGASTTSLRTCLSRHCDFLATDIPTSSFTFTERSNIITHPCFARQLVPAGLMQDMATPSLLDLPTELMQHILTFLEAHDIARLAPACRRLRDISYDDRIWHPIVNRFIPNGISEPSPAKSFRQLYIGHHPHWFLTKQQIWFGDTEPMGKLLLARFDQDTGAIMAHSIAASRGPHSLSFWEKDAEVIIHSFEPRVVLDLHRPAMRLDLNTWQNLTLTNSDTSDRGYAPGSIYSKEISMETFSESGLYSSFLLCRDLPKAAITEQTAVWPPLRFPASGRARNDSKDRYSSAGHRPSRLDEVSQNNFRIRKWVEYTGRRTIPSAVTFSSGSSLSAALDVGTPYFANGLGSIAGGMDIRMPEDITTYASLPESCYKATPQKSWQGIWCGDYSGHGCEFLVITQPDPDQEQPLPERMDWLREWFRGGRRGSVGSNQSFVNAMEELLDLPEGTLTEAGTDVGYDSPPASSSSAMLDVEDAPTGRIEAIKLTGDPNIPRGEYTFIAPDIGHKGFIRIADEEMFRGARVVRSAGHMAGREFQRDQYTPSQLIMISHDRLAQFWEGFGHISYYQRVDLDALMKLETTAAATKSRATTPVPPEASNEISMDQNLE</sequence>
<accession>A0A139IE47</accession>
<feature type="region of interest" description="Disordered" evidence="3">
    <location>
        <begin position="304"/>
        <end position="323"/>
    </location>
</feature>
<evidence type="ECO:0000256" key="1">
    <source>
        <dbReference type="ARBA" id="ARBA00004906"/>
    </source>
</evidence>
<dbReference type="Proteomes" id="UP000073492">
    <property type="component" value="Unassembled WGS sequence"/>
</dbReference>
<dbReference type="InterPro" id="IPR001810">
    <property type="entry name" value="F-box_dom"/>
</dbReference>
<evidence type="ECO:0000259" key="4">
    <source>
        <dbReference type="PROSITE" id="PS50181"/>
    </source>
</evidence>
<evidence type="ECO:0000313" key="6">
    <source>
        <dbReference type="Proteomes" id="UP000073492"/>
    </source>
</evidence>
<dbReference type="Gene3D" id="1.20.1280.50">
    <property type="match status" value="1"/>
</dbReference>
<dbReference type="EMBL" id="LFZO01000132">
    <property type="protein sequence ID" value="KXT13018.1"/>
    <property type="molecule type" value="Genomic_DNA"/>
</dbReference>
<dbReference type="OrthoDB" id="722566at2759"/>
<keyword evidence="2" id="KW-0833">Ubl conjugation pathway</keyword>
<gene>
    <name evidence="5" type="ORF">AC579_3326</name>
</gene>
<feature type="domain" description="F-box" evidence="4">
    <location>
        <begin position="83"/>
        <end position="129"/>
    </location>
</feature>
<dbReference type="SUPFAM" id="SSF81383">
    <property type="entry name" value="F-box domain"/>
    <property type="match status" value="1"/>
</dbReference>
<name>A0A139IE47_9PEZI</name>
<dbReference type="PANTHER" id="PTHR10706:SF130">
    <property type="entry name" value="F-BOX ONLY PROTEIN 31"/>
    <property type="match status" value="1"/>
</dbReference>
<dbReference type="SMART" id="SM00256">
    <property type="entry name" value="FBOX"/>
    <property type="match status" value="1"/>
</dbReference>
<dbReference type="AlphaFoldDB" id="A0A139IE47"/>
<keyword evidence="6" id="KW-1185">Reference proteome</keyword>
<reference evidence="5 6" key="1">
    <citation type="submission" date="2015-07" db="EMBL/GenBank/DDBJ databases">
        <title>Comparative genomics of the Sigatoka disease complex on banana suggests a link between parallel evolutionary changes in Pseudocercospora fijiensis and Pseudocercospora eumusae and increased virulence on the banana host.</title>
        <authorList>
            <person name="Chang T.-C."/>
            <person name="Salvucci A."/>
            <person name="Crous P.W."/>
            <person name="Stergiopoulos I."/>
        </authorList>
    </citation>
    <scope>NUCLEOTIDE SEQUENCE [LARGE SCALE GENOMIC DNA]</scope>
    <source>
        <strain evidence="5 6">CBS 116634</strain>
    </source>
</reference>
<dbReference type="GO" id="GO:0016567">
    <property type="term" value="P:protein ubiquitination"/>
    <property type="evidence" value="ECO:0007669"/>
    <property type="project" value="UniProtKB-UniPathway"/>
</dbReference>
<dbReference type="Pfam" id="PF12014">
    <property type="entry name" value="Cyclin_D1_bind"/>
    <property type="match status" value="1"/>
</dbReference>
<dbReference type="PROSITE" id="PS50181">
    <property type="entry name" value="FBOX"/>
    <property type="match status" value="1"/>
</dbReference>
<feature type="region of interest" description="Disordered" evidence="3">
    <location>
        <begin position="607"/>
        <end position="631"/>
    </location>
</feature>
<comment type="pathway">
    <text evidence="1">Protein modification; protein ubiquitination.</text>
</comment>
<dbReference type="Pfam" id="PF12937">
    <property type="entry name" value="F-box-like"/>
    <property type="match status" value="1"/>
</dbReference>
<feature type="compositionally biased region" description="Polar residues" evidence="3">
    <location>
        <begin position="622"/>
        <end position="631"/>
    </location>
</feature>
<dbReference type="InterPro" id="IPR036047">
    <property type="entry name" value="F-box-like_dom_sf"/>
</dbReference>
<evidence type="ECO:0000313" key="5">
    <source>
        <dbReference type="EMBL" id="KXT13018.1"/>
    </source>
</evidence>
<dbReference type="PANTHER" id="PTHR10706">
    <property type="entry name" value="F-BOX FAMILY PROTEIN"/>
    <property type="match status" value="1"/>
</dbReference>
<evidence type="ECO:0000256" key="3">
    <source>
        <dbReference type="SAM" id="MobiDB-lite"/>
    </source>
</evidence>
<dbReference type="STRING" id="113226.A0A139IE47"/>
<organism evidence="5 6">
    <name type="scientific">Pseudocercospora musae</name>
    <dbReference type="NCBI Taxonomy" id="113226"/>
    <lineage>
        <taxon>Eukaryota</taxon>
        <taxon>Fungi</taxon>
        <taxon>Dikarya</taxon>
        <taxon>Ascomycota</taxon>
        <taxon>Pezizomycotina</taxon>
        <taxon>Dothideomycetes</taxon>
        <taxon>Dothideomycetidae</taxon>
        <taxon>Mycosphaerellales</taxon>
        <taxon>Mycosphaerellaceae</taxon>
        <taxon>Pseudocercospora</taxon>
    </lineage>
</organism>
<comment type="caution">
    <text evidence="5">The sequence shown here is derived from an EMBL/GenBank/DDBJ whole genome shotgun (WGS) entry which is preliminary data.</text>
</comment>